<protein>
    <submittedName>
        <fullName evidence="1">Uncharacterized protein</fullName>
    </submittedName>
</protein>
<dbReference type="EMBL" id="CM026428">
    <property type="protein sequence ID" value="KAG0567212.1"/>
    <property type="molecule type" value="Genomic_DNA"/>
</dbReference>
<reference evidence="1" key="1">
    <citation type="submission" date="2020-06" db="EMBL/GenBank/DDBJ databases">
        <title>WGS assembly of Ceratodon purpureus strain R40.</title>
        <authorList>
            <person name="Carey S.B."/>
            <person name="Jenkins J."/>
            <person name="Shu S."/>
            <person name="Lovell J.T."/>
            <person name="Sreedasyam A."/>
            <person name="Maumus F."/>
            <person name="Tiley G.P."/>
            <person name="Fernandez-Pozo N."/>
            <person name="Barry K."/>
            <person name="Chen C."/>
            <person name="Wang M."/>
            <person name="Lipzen A."/>
            <person name="Daum C."/>
            <person name="Saski C.A."/>
            <person name="Payton A.C."/>
            <person name="Mcbreen J.C."/>
            <person name="Conrad R.E."/>
            <person name="Kollar L.M."/>
            <person name="Olsson S."/>
            <person name="Huttunen S."/>
            <person name="Landis J.B."/>
            <person name="Wickett N.J."/>
            <person name="Johnson M.G."/>
            <person name="Rensing S.A."/>
            <person name="Grimwood J."/>
            <person name="Schmutz J."/>
            <person name="Mcdaniel S.F."/>
        </authorList>
    </citation>
    <scope>NUCLEOTIDE SEQUENCE</scope>
    <source>
        <strain evidence="1">R40</strain>
    </source>
</reference>
<accession>A0A8T0HDV2</accession>
<proteinExistence type="predicted"/>
<evidence type="ECO:0000313" key="1">
    <source>
        <dbReference type="EMBL" id="KAG0567212.1"/>
    </source>
</evidence>
<organism evidence="1 2">
    <name type="scientific">Ceratodon purpureus</name>
    <name type="common">Fire moss</name>
    <name type="synonym">Dicranum purpureum</name>
    <dbReference type="NCBI Taxonomy" id="3225"/>
    <lineage>
        <taxon>Eukaryota</taxon>
        <taxon>Viridiplantae</taxon>
        <taxon>Streptophyta</taxon>
        <taxon>Embryophyta</taxon>
        <taxon>Bryophyta</taxon>
        <taxon>Bryophytina</taxon>
        <taxon>Bryopsida</taxon>
        <taxon>Dicranidae</taxon>
        <taxon>Pseudoditrichales</taxon>
        <taxon>Ditrichaceae</taxon>
        <taxon>Ceratodon</taxon>
    </lineage>
</organism>
<keyword evidence="2" id="KW-1185">Reference proteome</keyword>
<sequence>MLSRAQLRRLMSFLDLVAVGDPGLQAKFVNATVSTLSRNSMRESSAAVAI</sequence>
<gene>
    <name evidence="1" type="ORF">KC19_7G118900</name>
</gene>
<dbReference type="Proteomes" id="UP000822688">
    <property type="component" value="Chromosome 7"/>
</dbReference>
<dbReference type="AlphaFoldDB" id="A0A8T0HDV2"/>
<name>A0A8T0HDV2_CERPU</name>
<evidence type="ECO:0000313" key="2">
    <source>
        <dbReference type="Proteomes" id="UP000822688"/>
    </source>
</evidence>
<comment type="caution">
    <text evidence="1">The sequence shown here is derived from an EMBL/GenBank/DDBJ whole genome shotgun (WGS) entry which is preliminary data.</text>
</comment>